<name>A0A7I8LKI4_SPIIN</name>
<dbReference type="AlphaFoldDB" id="A0A7I8LKI4"/>
<dbReference type="InterPro" id="IPR026992">
    <property type="entry name" value="DIOX_N"/>
</dbReference>
<keyword evidence="9" id="KW-0539">Nucleus</keyword>
<dbReference type="GO" id="GO:0046872">
    <property type="term" value="F:metal ion binding"/>
    <property type="evidence" value="ECO:0007669"/>
    <property type="project" value="UniProtKB-KW"/>
</dbReference>
<keyword evidence="8 11" id="KW-0408">Iron</keyword>
<dbReference type="Pfam" id="PF14226">
    <property type="entry name" value="DIOX_N"/>
    <property type="match status" value="1"/>
</dbReference>
<gene>
    <name evidence="13" type="ORF">SI8410_18021271</name>
</gene>
<dbReference type="OrthoDB" id="288590at2759"/>
<dbReference type="Pfam" id="PF03171">
    <property type="entry name" value="2OG-FeII_Oxy"/>
    <property type="match status" value="1"/>
</dbReference>
<evidence type="ECO:0000256" key="7">
    <source>
        <dbReference type="ARBA" id="ARBA00023002"/>
    </source>
</evidence>
<evidence type="ECO:0000256" key="6">
    <source>
        <dbReference type="ARBA" id="ARBA00022723"/>
    </source>
</evidence>
<evidence type="ECO:0000259" key="12">
    <source>
        <dbReference type="PROSITE" id="PS51471"/>
    </source>
</evidence>
<keyword evidence="6 11" id="KW-0479">Metal-binding</keyword>
<proteinExistence type="inferred from homology"/>
<dbReference type="Gene3D" id="2.60.120.330">
    <property type="entry name" value="B-lactam Antibiotic, Isopenicillin N Synthase, Chain"/>
    <property type="match status" value="1"/>
</dbReference>
<dbReference type="InterPro" id="IPR044861">
    <property type="entry name" value="IPNS-like_FE2OG_OXY"/>
</dbReference>
<dbReference type="SUPFAM" id="SSF51197">
    <property type="entry name" value="Clavaminate synthase-like"/>
    <property type="match status" value="1"/>
</dbReference>
<organism evidence="13 14">
    <name type="scientific">Spirodela intermedia</name>
    <name type="common">Intermediate duckweed</name>
    <dbReference type="NCBI Taxonomy" id="51605"/>
    <lineage>
        <taxon>Eukaryota</taxon>
        <taxon>Viridiplantae</taxon>
        <taxon>Streptophyta</taxon>
        <taxon>Embryophyta</taxon>
        <taxon>Tracheophyta</taxon>
        <taxon>Spermatophyta</taxon>
        <taxon>Magnoliopsida</taxon>
        <taxon>Liliopsida</taxon>
        <taxon>Araceae</taxon>
        <taxon>Lemnoideae</taxon>
        <taxon>Spirodela</taxon>
    </lineage>
</organism>
<dbReference type="PANTHER" id="PTHR47991">
    <property type="entry name" value="OXOGLUTARATE/IRON-DEPENDENT DIOXYGENASE"/>
    <property type="match status" value="1"/>
</dbReference>
<dbReference type="GO" id="GO:0005737">
    <property type="term" value="C:cytoplasm"/>
    <property type="evidence" value="ECO:0007669"/>
    <property type="project" value="UniProtKB-SubCell"/>
</dbReference>
<dbReference type="EMBL" id="LR746281">
    <property type="protein sequence ID" value="CAA7410593.1"/>
    <property type="molecule type" value="Genomic_DNA"/>
</dbReference>
<evidence type="ECO:0000256" key="5">
    <source>
        <dbReference type="ARBA" id="ARBA00022490"/>
    </source>
</evidence>
<dbReference type="GO" id="GO:0016491">
    <property type="term" value="F:oxidoreductase activity"/>
    <property type="evidence" value="ECO:0007669"/>
    <property type="project" value="UniProtKB-KW"/>
</dbReference>
<dbReference type="FunFam" id="2.60.120.330:FF:000015">
    <property type="entry name" value="Protein DMR6-LIKE OXYGENASE 1"/>
    <property type="match status" value="1"/>
</dbReference>
<evidence type="ECO:0000313" key="13">
    <source>
        <dbReference type="EMBL" id="CAA7410593.1"/>
    </source>
</evidence>
<dbReference type="InterPro" id="IPR050295">
    <property type="entry name" value="Plant_2OG-oxidoreductases"/>
</dbReference>
<dbReference type="GO" id="GO:0005634">
    <property type="term" value="C:nucleus"/>
    <property type="evidence" value="ECO:0007669"/>
    <property type="project" value="UniProtKB-SubCell"/>
</dbReference>
<keyword evidence="14" id="KW-1185">Reference proteome</keyword>
<protein>
    <recommendedName>
        <fullName evidence="12">Fe2OG dioxygenase domain-containing protein</fullName>
    </recommendedName>
</protein>
<reference evidence="13" key="1">
    <citation type="submission" date="2020-02" db="EMBL/GenBank/DDBJ databases">
        <authorList>
            <person name="Scholz U."/>
            <person name="Mascher M."/>
            <person name="Fiebig A."/>
        </authorList>
    </citation>
    <scope>NUCLEOTIDE SEQUENCE</scope>
</reference>
<evidence type="ECO:0000256" key="9">
    <source>
        <dbReference type="ARBA" id="ARBA00023242"/>
    </source>
</evidence>
<keyword evidence="5" id="KW-0963">Cytoplasm</keyword>
<evidence type="ECO:0000256" key="11">
    <source>
        <dbReference type="RuleBase" id="RU003682"/>
    </source>
</evidence>
<evidence type="ECO:0000313" key="14">
    <source>
        <dbReference type="Proteomes" id="UP000663760"/>
    </source>
</evidence>
<sequence>MELEESAEADYMKGVKHLCECEVKRVPTKYILPVPDRTQAEPDLLELPIVDISDLHPGSAGRERALSSLADACRKYGLFQVVNHGLPGEVLRSMIEVSRSFFKLPLKERERFMSSEVLSPVRYGTSFNQTMDGVFCWRDFLKLTSHPLPEVLSLWPASPPDLREVAVSYARETRNLFLDLMAAIMETLGVEDAKMMEKFREGSQLMVLNFFPPCPQPELTLGMPPHSDYGFLTVLLQDGVNGLQMQHQGRWATVNAAAGSLLVNVGDHLEIFSNGKYKSVLHRVFVNATSPRVSVASLHSLSPAAVVSPSPQLVTASEPRRYMDTGFAAFLHHLSSRGTTAKSFLESRKLAH</sequence>
<dbReference type="Proteomes" id="UP000663760">
    <property type="component" value="Chromosome 18"/>
</dbReference>
<evidence type="ECO:0000256" key="1">
    <source>
        <dbReference type="ARBA" id="ARBA00001961"/>
    </source>
</evidence>
<comment type="function">
    <text evidence="10">Involved in the regulation of shoot development and salicylic acid (SA) homeostasis.</text>
</comment>
<accession>A0A7I8LKI4</accession>
<comment type="subcellular location">
    <subcellularLocation>
        <location evidence="3">Cytoplasm</location>
    </subcellularLocation>
    <subcellularLocation>
        <location evidence="2">Nucleus</location>
    </subcellularLocation>
</comment>
<dbReference type="InterPro" id="IPR005123">
    <property type="entry name" value="Oxoglu/Fe-dep_dioxygenase_dom"/>
</dbReference>
<evidence type="ECO:0000256" key="2">
    <source>
        <dbReference type="ARBA" id="ARBA00004123"/>
    </source>
</evidence>
<evidence type="ECO:0000256" key="3">
    <source>
        <dbReference type="ARBA" id="ARBA00004496"/>
    </source>
</evidence>
<evidence type="ECO:0000256" key="10">
    <source>
        <dbReference type="ARBA" id="ARBA00059922"/>
    </source>
</evidence>
<keyword evidence="7 11" id="KW-0560">Oxidoreductase</keyword>
<dbReference type="InterPro" id="IPR027443">
    <property type="entry name" value="IPNS-like_sf"/>
</dbReference>
<comment type="cofactor">
    <cofactor evidence="1">
        <name>L-ascorbate</name>
        <dbReference type="ChEBI" id="CHEBI:38290"/>
    </cofactor>
</comment>
<evidence type="ECO:0000256" key="8">
    <source>
        <dbReference type="ARBA" id="ARBA00023004"/>
    </source>
</evidence>
<dbReference type="PROSITE" id="PS51471">
    <property type="entry name" value="FE2OG_OXY"/>
    <property type="match status" value="1"/>
</dbReference>
<evidence type="ECO:0000256" key="4">
    <source>
        <dbReference type="ARBA" id="ARBA00008056"/>
    </source>
</evidence>
<feature type="domain" description="Fe2OG dioxygenase" evidence="12">
    <location>
        <begin position="202"/>
        <end position="301"/>
    </location>
</feature>
<comment type="similarity">
    <text evidence="4 11">Belongs to the iron/ascorbate-dependent oxidoreductase family.</text>
</comment>